<keyword evidence="4" id="KW-1185">Reference proteome</keyword>
<sequence length="98" mass="11120">MKKIILIAGIFTASFISANTVTSVKESDKKSQNNKEVVSSRQITKTSNAKNKKQRQCLAVSVTCTAAYTCQDWTPMQWIYWAEQIQNNYCMIDSTFNP</sequence>
<proteinExistence type="predicted"/>
<evidence type="ECO:0000313" key="3">
    <source>
        <dbReference type="EMBL" id="MCA6066449.1"/>
    </source>
</evidence>
<dbReference type="EMBL" id="JAERSE020000001">
    <property type="protein sequence ID" value="MCA6066449.1"/>
    <property type="molecule type" value="Genomic_DNA"/>
</dbReference>
<evidence type="ECO:0000313" key="4">
    <source>
        <dbReference type="Proteomes" id="UP000618240"/>
    </source>
</evidence>
<name>A0ABS7ZXJ4_9FLAO</name>
<feature type="region of interest" description="Disordered" evidence="1">
    <location>
        <begin position="25"/>
        <end position="49"/>
    </location>
</feature>
<dbReference type="Proteomes" id="UP000618240">
    <property type="component" value="Unassembled WGS sequence"/>
</dbReference>
<comment type="caution">
    <text evidence="3">The sequence shown here is derived from an EMBL/GenBank/DDBJ whole genome shotgun (WGS) entry which is preliminary data.</text>
</comment>
<protein>
    <submittedName>
        <fullName evidence="3">Uncharacterized protein</fullName>
    </submittedName>
</protein>
<evidence type="ECO:0000256" key="2">
    <source>
        <dbReference type="SAM" id="SignalP"/>
    </source>
</evidence>
<keyword evidence="2" id="KW-0732">Signal</keyword>
<organism evidence="3 4">
    <name type="scientific">Chryseobacterium tagetis</name>
    <dbReference type="NCBI Taxonomy" id="2801334"/>
    <lineage>
        <taxon>Bacteria</taxon>
        <taxon>Pseudomonadati</taxon>
        <taxon>Bacteroidota</taxon>
        <taxon>Flavobacteriia</taxon>
        <taxon>Flavobacteriales</taxon>
        <taxon>Weeksellaceae</taxon>
        <taxon>Chryseobacterium group</taxon>
        <taxon>Chryseobacterium</taxon>
    </lineage>
</organism>
<gene>
    <name evidence="3" type="ORF">JI747_004605</name>
</gene>
<feature type="compositionally biased region" description="Polar residues" evidence="1">
    <location>
        <begin position="34"/>
        <end position="49"/>
    </location>
</feature>
<accession>A0ABS7ZXJ4</accession>
<reference evidence="3 4" key="1">
    <citation type="submission" date="2021-09" db="EMBL/GenBank/DDBJ databases">
        <title>Genome sequencing and assembly of Chryseobacterium sp. RG1.</title>
        <authorList>
            <person name="Chhetri G."/>
        </authorList>
    </citation>
    <scope>NUCLEOTIDE SEQUENCE [LARGE SCALE GENOMIC DNA]</scope>
    <source>
        <strain evidence="3 4">RG1</strain>
    </source>
</reference>
<dbReference type="RefSeq" id="WP_225686601.1">
    <property type="nucleotide sequence ID" value="NZ_JAERSE020000001.1"/>
</dbReference>
<evidence type="ECO:0000256" key="1">
    <source>
        <dbReference type="SAM" id="MobiDB-lite"/>
    </source>
</evidence>
<feature type="signal peptide" evidence="2">
    <location>
        <begin position="1"/>
        <end position="18"/>
    </location>
</feature>
<feature type="chain" id="PRO_5045286109" evidence="2">
    <location>
        <begin position="19"/>
        <end position="98"/>
    </location>
</feature>